<evidence type="ECO:0000256" key="3">
    <source>
        <dbReference type="ARBA" id="ARBA00022676"/>
    </source>
</evidence>
<keyword evidence="7 8" id="KW-0472">Membrane</keyword>
<evidence type="ECO:0000256" key="5">
    <source>
        <dbReference type="ARBA" id="ARBA00022692"/>
    </source>
</evidence>
<protein>
    <recommendedName>
        <fullName evidence="11">Glycosyltransferase RgtA/B/C/D-like domain-containing protein</fullName>
    </recommendedName>
</protein>
<evidence type="ECO:0000313" key="10">
    <source>
        <dbReference type="Proteomes" id="UP000177026"/>
    </source>
</evidence>
<keyword evidence="5 8" id="KW-0812">Transmembrane</keyword>
<feature type="transmembrane region" description="Helical" evidence="8">
    <location>
        <begin position="234"/>
        <end position="251"/>
    </location>
</feature>
<gene>
    <name evidence="9" type="ORF">A2866_06800</name>
</gene>
<feature type="transmembrane region" description="Helical" evidence="8">
    <location>
        <begin position="329"/>
        <end position="357"/>
    </location>
</feature>
<evidence type="ECO:0000256" key="7">
    <source>
        <dbReference type="ARBA" id="ARBA00023136"/>
    </source>
</evidence>
<feature type="transmembrane region" description="Helical" evidence="8">
    <location>
        <begin position="369"/>
        <end position="388"/>
    </location>
</feature>
<keyword evidence="2" id="KW-1003">Cell membrane</keyword>
<dbReference type="InterPro" id="IPR050297">
    <property type="entry name" value="LipidA_mod_glycosyltrf_83"/>
</dbReference>
<feature type="transmembrane region" description="Helical" evidence="8">
    <location>
        <begin position="101"/>
        <end position="125"/>
    </location>
</feature>
<keyword evidence="6 8" id="KW-1133">Transmembrane helix</keyword>
<feature type="transmembrane region" description="Helical" evidence="8">
    <location>
        <begin position="162"/>
        <end position="178"/>
    </location>
</feature>
<evidence type="ECO:0000313" key="9">
    <source>
        <dbReference type="EMBL" id="OGK22159.1"/>
    </source>
</evidence>
<dbReference type="PANTHER" id="PTHR33908:SF11">
    <property type="entry name" value="MEMBRANE PROTEIN"/>
    <property type="match status" value="1"/>
</dbReference>
<comment type="caution">
    <text evidence="9">The sequence shown here is derived from an EMBL/GenBank/DDBJ whole genome shotgun (WGS) entry which is preliminary data.</text>
</comment>
<sequence>MGGLCMNLSISIPEKKIKKILQFIDRIRLLRLTIFVTIFLAIVSTAIAFNNDLIVAYGDAESHLNIAKRVIHGLTPGFAQLGGIWLPMPHILMIPFVYFDFLWRTGLAGSIVSGLTFIVSSIFLFKLTKLLTGNKYAAFFSSLVFVLNPNILYLQSTPMTELPLVAFFILSSYFFIKYIREENDILSLLLSAFFGFCAVLTRYDGWFLVLFEALTILLLYFHKKESWSKIEGKLILFSTLAFFGVLIWMMWDLLILGDPFYFTNSQFSARTQQQNWLRRGELPAYHNIFLAFAYYLVTSMSNTGVIVFAAGVIGLIWYIKNKKDSHRFFILFILLVPFIFNVFTMFVGQSVIFIPHLTPVSFEWRLFNVRYGVLMIPVLSLFFAYAFFKAKEAGSKALVIFLLILQLGLYVVGYSKIITLADGVEGLSRARRPDAEYWIKEHYDNGLVLVDDYARTLSIIRSGIPMQNIIYIGNKPYWEESLVAPERYASWIIMQKNDDVWKAIYDKPNVQDRLFKYFQKTYTSPQILIFRRI</sequence>
<proteinExistence type="predicted"/>
<comment type="subcellular location">
    <subcellularLocation>
        <location evidence="1">Cell membrane</location>
        <topology evidence="1">Multi-pass membrane protein</topology>
    </subcellularLocation>
</comment>
<keyword evidence="4" id="KW-0808">Transferase</keyword>
<feature type="transmembrane region" description="Helical" evidence="8">
    <location>
        <begin position="29"/>
        <end position="49"/>
    </location>
</feature>
<evidence type="ECO:0000256" key="4">
    <source>
        <dbReference type="ARBA" id="ARBA00022679"/>
    </source>
</evidence>
<feature type="transmembrane region" description="Helical" evidence="8">
    <location>
        <begin position="137"/>
        <end position="156"/>
    </location>
</feature>
<feature type="transmembrane region" description="Helical" evidence="8">
    <location>
        <begin position="397"/>
        <end position="415"/>
    </location>
</feature>
<feature type="transmembrane region" description="Helical" evidence="8">
    <location>
        <begin position="292"/>
        <end position="317"/>
    </location>
</feature>
<dbReference type="PANTHER" id="PTHR33908">
    <property type="entry name" value="MANNOSYLTRANSFERASE YKCB-RELATED"/>
    <property type="match status" value="1"/>
</dbReference>
<dbReference type="AlphaFoldDB" id="A0A1F7GSV7"/>
<organism evidence="9 10">
    <name type="scientific">Candidatus Roizmanbacteria bacterium RIFCSPHIGHO2_01_FULL_39_8</name>
    <dbReference type="NCBI Taxonomy" id="1802033"/>
    <lineage>
        <taxon>Bacteria</taxon>
        <taxon>Candidatus Roizmaniibacteriota</taxon>
    </lineage>
</organism>
<dbReference type="GO" id="GO:0016763">
    <property type="term" value="F:pentosyltransferase activity"/>
    <property type="evidence" value="ECO:0007669"/>
    <property type="project" value="TreeGrafter"/>
</dbReference>
<dbReference type="GO" id="GO:0009103">
    <property type="term" value="P:lipopolysaccharide biosynthetic process"/>
    <property type="evidence" value="ECO:0007669"/>
    <property type="project" value="UniProtKB-ARBA"/>
</dbReference>
<dbReference type="Proteomes" id="UP000177026">
    <property type="component" value="Unassembled WGS sequence"/>
</dbReference>
<accession>A0A1F7GSV7</accession>
<dbReference type="GO" id="GO:0005886">
    <property type="term" value="C:plasma membrane"/>
    <property type="evidence" value="ECO:0007669"/>
    <property type="project" value="UniProtKB-SubCell"/>
</dbReference>
<evidence type="ECO:0000256" key="8">
    <source>
        <dbReference type="SAM" id="Phobius"/>
    </source>
</evidence>
<dbReference type="EMBL" id="MFZI01000005">
    <property type="protein sequence ID" value="OGK22159.1"/>
    <property type="molecule type" value="Genomic_DNA"/>
</dbReference>
<keyword evidence="3" id="KW-0328">Glycosyltransferase</keyword>
<reference evidence="9 10" key="1">
    <citation type="journal article" date="2016" name="Nat. Commun.">
        <title>Thousands of microbial genomes shed light on interconnected biogeochemical processes in an aquifer system.</title>
        <authorList>
            <person name="Anantharaman K."/>
            <person name="Brown C.T."/>
            <person name="Hug L.A."/>
            <person name="Sharon I."/>
            <person name="Castelle C.J."/>
            <person name="Probst A.J."/>
            <person name="Thomas B.C."/>
            <person name="Singh A."/>
            <person name="Wilkins M.J."/>
            <person name="Karaoz U."/>
            <person name="Brodie E.L."/>
            <person name="Williams K.H."/>
            <person name="Hubbard S.S."/>
            <person name="Banfield J.F."/>
        </authorList>
    </citation>
    <scope>NUCLEOTIDE SEQUENCE [LARGE SCALE GENOMIC DNA]</scope>
</reference>
<feature type="transmembrane region" description="Helical" evidence="8">
    <location>
        <begin position="207"/>
        <end position="222"/>
    </location>
</feature>
<evidence type="ECO:0000256" key="1">
    <source>
        <dbReference type="ARBA" id="ARBA00004651"/>
    </source>
</evidence>
<evidence type="ECO:0008006" key="11">
    <source>
        <dbReference type="Google" id="ProtNLM"/>
    </source>
</evidence>
<evidence type="ECO:0000256" key="2">
    <source>
        <dbReference type="ARBA" id="ARBA00022475"/>
    </source>
</evidence>
<evidence type="ECO:0000256" key="6">
    <source>
        <dbReference type="ARBA" id="ARBA00022989"/>
    </source>
</evidence>
<name>A0A1F7GSV7_9BACT</name>